<gene>
    <name evidence="2" type="primary">KNAG0J02830</name>
    <name evidence="2" type="ordered locus">KNAG_0J02830</name>
</gene>
<dbReference type="STRING" id="1071383.J7S316"/>
<dbReference type="Proteomes" id="UP000006310">
    <property type="component" value="Chromosome 10"/>
</dbReference>
<dbReference type="CDD" id="cd22571">
    <property type="entry name" value="SNF6"/>
    <property type="match status" value="1"/>
</dbReference>
<dbReference type="HOGENOM" id="CLU_051557_0_0_1"/>
<dbReference type="InterPro" id="IPR059172">
    <property type="entry name" value="SNF6"/>
</dbReference>
<feature type="coiled-coil region" evidence="1">
    <location>
        <begin position="196"/>
        <end position="265"/>
    </location>
</feature>
<protein>
    <submittedName>
        <fullName evidence="2">Uncharacterized protein</fullName>
    </submittedName>
</protein>
<organism evidence="2 3">
    <name type="scientific">Huiozyma naganishii (strain ATCC MYA-139 / BCRC 22969 / CBS 8797 / KCTC 17520 / NBRC 10181 / NCYC 3082 / Yp74L-3)</name>
    <name type="common">Yeast</name>
    <name type="synonym">Kazachstania naganishii</name>
    <dbReference type="NCBI Taxonomy" id="1071383"/>
    <lineage>
        <taxon>Eukaryota</taxon>
        <taxon>Fungi</taxon>
        <taxon>Dikarya</taxon>
        <taxon>Ascomycota</taxon>
        <taxon>Saccharomycotina</taxon>
        <taxon>Saccharomycetes</taxon>
        <taxon>Saccharomycetales</taxon>
        <taxon>Saccharomycetaceae</taxon>
        <taxon>Huiozyma</taxon>
    </lineage>
</organism>
<keyword evidence="1" id="KW-0175">Coiled coil</keyword>
<evidence type="ECO:0000313" key="2">
    <source>
        <dbReference type="EMBL" id="CCK72362.1"/>
    </source>
</evidence>
<sequence length="377" mass="43848">MAVVKKKKYQPKSVRQQQQILQTRSQLARHDFEASRLRAEQVGAVVHDESDTISFRSYILKNFINGSAYMNALTVNPVPLHRLKEVSVYGSNKDVKLSIISLEKKLEQEILLLDQLRGELDKEIELPDFERTLLGQIGHVDINSIESIDNALVLYRRKFAVRMQDTLLVRHDGKFEHLKSDKKEAPEDYWQNYHEFKRKEKERRELEKKLALEQKLREEQEQKRLFEEAEAKRKLEEQQRDRIKLQQLQQQNSEENRIKIMQQQQQDFIRQQKQEENNPAPLPRPLPSQIALTGFDAGQNIPQLMGPENNPVTATVSNNPNILGGADQPSVPLGTQDVDQNGNEQQDLLDDMFGEYNNEPFNNGFDDDFGDLDNVFF</sequence>
<evidence type="ECO:0000313" key="3">
    <source>
        <dbReference type="Proteomes" id="UP000006310"/>
    </source>
</evidence>
<dbReference type="OrthoDB" id="4034416at2759"/>
<reference evidence="2 3" key="1">
    <citation type="journal article" date="2011" name="Proc. Natl. Acad. Sci. U.S.A.">
        <title>Evolutionary erosion of yeast sex chromosomes by mating-type switching accidents.</title>
        <authorList>
            <person name="Gordon J.L."/>
            <person name="Armisen D."/>
            <person name="Proux-Wera E."/>
            <person name="Oheigeartaigh S.S."/>
            <person name="Byrne K.P."/>
            <person name="Wolfe K.H."/>
        </authorList>
    </citation>
    <scope>NUCLEOTIDE SEQUENCE [LARGE SCALE GENOMIC DNA]</scope>
    <source>
        <strain evidence="3">ATCC MYA-139 / BCRC 22969 / CBS 8797 / CCRC 22969 / KCTC 17520 / NBRC 10181 / NCYC 3082</strain>
    </source>
</reference>
<accession>J7S316</accession>
<proteinExistence type="predicted"/>
<dbReference type="KEGG" id="kng:KNAG_0J02830"/>
<reference evidence="3" key="2">
    <citation type="submission" date="2012-08" db="EMBL/GenBank/DDBJ databases">
        <title>Genome sequence of Kazachstania naganishii.</title>
        <authorList>
            <person name="Gordon J.L."/>
            <person name="Armisen D."/>
            <person name="Proux-Wera E."/>
            <person name="OhEigeartaigh S.S."/>
            <person name="Byrne K.P."/>
            <person name="Wolfe K.H."/>
        </authorList>
    </citation>
    <scope>NUCLEOTIDE SEQUENCE [LARGE SCALE GENOMIC DNA]</scope>
    <source>
        <strain evidence="3">ATCC MYA-139 / BCRC 22969 / CBS 8797 / CCRC 22969 / KCTC 17520 / NBRC 10181 / NCYC 3082</strain>
    </source>
</reference>
<dbReference type="eggNOG" id="ENOG502S1YQ">
    <property type="taxonomic scope" value="Eukaryota"/>
</dbReference>
<dbReference type="GeneID" id="34528117"/>
<dbReference type="RefSeq" id="XP_022466607.1">
    <property type="nucleotide sequence ID" value="XM_022610297.1"/>
</dbReference>
<dbReference type="EMBL" id="HE978323">
    <property type="protein sequence ID" value="CCK72362.1"/>
    <property type="molecule type" value="Genomic_DNA"/>
</dbReference>
<name>J7S316_HUIN7</name>
<dbReference type="AlphaFoldDB" id="J7S316"/>
<keyword evidence="3" id="KW-1185">Reference proteome</keyword>
<evidence type="ECO:0000256" key="1">
    <source>
        <dbReference type="SAM" id="Coils"/>
    </source>
</evidence>
<dbReference type="OMA" id="APPDYWE"/>